<protein>
    <submittedName>
        <fullName evidence="1">Uncharacterized protein</fullName>
    </submittedName>
</protein>
<proteinExistence type="predicted"/>
<sequence>MEKRTLFFSFNGAVTALKKNLVSIDDLAKGLFCIVYTRAFFDQYKRLTELLCSDQYFNAVFLAVKLADDTGRCLWQDKRHVPSQYGQLKLLLRNNGYPIGLTPIENKPIDPREVKKIIKSIGLSKGLNVIL</sequence>
<gene>
    <name evidence="1" type="ORF">COU29_03010</name>
</gene>
<evidence type="ECO:0000313" key="2">
    <source>
        <dbReference type="Proteomes" id="UP000231426"/>
    </source>
</evidence>
<comment type="caution">
    <text evidence="1">The sequence shown here is derived from an EMBL/GenBank/DDBJ whole genome shotgun (WGS) entry which is preliminary data.</text>
</comment>
<name>A0A2M6W666_9BACT</name>
<organism evidence="1 2">
    <name type="scientific">Candidatus Magasanikbacteria bacterium CG10_big_fil_rev_8_21_14_0_10_36_32</name>
    <dbReference type="NCBI Taxonomy" id="1974646"/>
    <lineage>
        <taxon>Bacteria</taxon>
        <taxon>Candidatus Magasanikiibacteriota</taxon>
    </lineage>
</organism>
<dbReference type="AlphaFoldDB" id="A0A2M6W666"/>
<dbReference type="EMBL" id="PFBV01000004">
    <property type="protein sequence ID" value="PIT88215.1"/>
    <property type="molecule type" value="Genomic_DNA"/>
</dbReference>
<reference evidence="2" key="1">
    <citation type="submission" date="2017-09" db="EMBL/GenBank/DDBJ databases">
        <title>Depth-based differentiation of microbial function through sediment-hosted aquifers and enrichment of novel symbionts in the deep terrestrial subsurface.</title>
        <authorList>
            <person name="Probst A.J."/>
            <person name="Ladd B."/>
            <person name="Jarett J.K."/>
            <person name="Geller-Mcgrath D.E."/>
            <person name="Sieber C.M.K."/>
            <person name="Emerson J.B."/>
            <person name="Anantharaman K."/>
            <person name="Thomas B.C."/>
            <person name="Malmstrom R."/>
            <person name="Stieglmeier M."/>
            <person name="Klingl A."/>
            <person name="Woyke T."/>
            <person name="Ryan C.M."/>
            <person name="Banfield J.F."/>
        </authorList>
    </citation>
    <scope>NUCLEOTIDE SEQUENCE [LARGE SCALE GENOMIC DNA]</scope>
</reference>
<evidence type="ECO:0000313" key="1">
    <source>
        <dbReference type="EMBL" id="PIT88215.1"/>
    </source>
</evidence>
<accession>A0A2M6W666</accession>
<dbReference type="Proteomes" id="UP000231426">
    <property type="component" value="Unassembled WGS sequence"/>
</dbReference>